<dbReference type="PANTHER" id="PTHR47505:SF1">
    <property type="entry name" value="DNA UTILIZATION PROTEIN YHGH"/>
    <property type="match status" value="1"/>
</dbReference>
<dbReference type="CDD" id="cd06223">
    <property type="entry name" value="PRTases_typeI"/>
    <property type="match status" value="1"/>
</dbReference>
<name>A0ABX8N144_9PSED</name>
<dbReference type="Proteomes" id="UP001046350">
    <property type="component" value="Chromosome"/>
</dbReference>
<dbReference type="InterPro" id="IPR051910">
    <property type="entry name" value="ComF/GntX_DNA_util-trans"/>
</dbReference>
<dbReference type="EMBL" id="CP077076">
    <property type="protein sequence ID" value="QXH49645.1"/>
    <property type="molecule type" value="Genomic_DNA"/>
</dbReference>
<organism evidence="1 2">
    <name type="scientific">Pseudomonas fakonensis</name>
    <dbReference type="NCBI Taxonomy" id="2842355"/>
    <lineage>
        <taxon>Bacteria</taxon>
        <taxon>Pseudomonadati</taxon>
        <taxon>Pseudomonadota</taxon>
        <taxon>Gammaproteobacteria</taxon>
        <taxon>Pseudomonadales</taxon>
        <taxon>Pseudomonadaceae</taxon>
        <taxon>Pseudomonas</taxon>
    </lineage>
</organism>
<dbReference type="RefSeq" id="WP_217839262.1">
    <property type="nucleotide sequence ID" value="NZ_CP077076.1"/>
</dbReference>
<reference evidence="1" key="1">
    <citation type="journal article" date="2021" name="Microorganisms">
        <title>The Ever-Expanding Pseudomonas Genus: Description of 43 New Species and Partition of the Pseudomonas putida Group.</title>
        <authorList>
            <person name="Girard L."/>
            <person name="Lood C."/>
            <person name="Hofte M."/>
            <person name="Vandamme P."/>
            <person name="Rokni-Zadeh H."/>
            <person name="van Noort V."/>
            <person name="Lavigne R."/>
            <person name="De Mot R."/>
        </authorList>
    </citation>
    <scope>NUCLEOTIDE SEQUENCE</scope>
    <source>
        <strain evidence="1">COW40</strain>
    </source>
</reference>
<proteinExistence type="predicted"/>
<evidence type="ECO:0000313" key="1">
    <source>
        <dbReference type="EMBL" id="QXH49645.1"/>
    </source>
</evidence>
<gene>
    <name evidence="1" type="ORF">KSS94_17015</name>
</gene>
<dbReference type="PANTHER" id="PTHR47505">
    <property type="entry name" value="DNA UTILIZATION PROTEIN YHGH"/>
    <property type="match status" value="1"/>
</dbReference>
<accession>A0ABX8N144</accession>
<dbReference type="InterPro" id="IPR000836">
    <property type="entry name" value="PRTase_dom"/>
</dbReference>
<keyword evidence="2" id="KW-1185">Reference proteome</keyword>
<evidence type="ECO:0000313" key="2">
    <source>
        <dbReference type="Proteomes" id="UP001046350"/>
    </source>
</evidence>
<protein>
    <submittedName>
        <fullName evidence="1">ComF family protein</fullName>
    </submittedName>
</protein>
<sequence>MTIQQLPPCLLWDYGISLDKHTISSTPTGHNEQGYMQFHTVRTAIGEAVFQLKYRDDYSQVEMLARAVVAALAGQRFAVVMPMPASRHRDRQPVHEVARRVAQLMGIAYHDQVLVKTWSTAMMKDLDGYEARVKALAGCFSVNDTLRGPCDVLLIDDLFDTGASLQAACTALRECASIRSISLVALTRRH</sequence>